<accession>A0A9W8LX94</accession>
<reference evidence="2" key="1">
    <citation type="submission" date="2022-07" db="EMBL/GenBank/DDBJ databases">
        <title>Phylogenomic reconstructions and comparative analyses of Kickxellomycotina fungi.</title>
        <authorList>
            <person name="Reynolds N.K."/>
            <person name="Stajich J.E."/>
            <person name="Barry K."/>
            <person name="Grigoriev I.V."/>
            <person name="Crous P."/>
            <person name="Smith M.E."/>
        </authorList>
    </citation>
    <scope>NUCLEOTIDE SEQUENCE</scope>
    <source>
        <strain evidence="2">NRRL 1565</strain>
    </source>
</reference>
<feature type="compositionally biased region" description="Polar residues" evidence="1">
    <location>
        <begin position="198"/>
        <end position="235"/>
    </location>
</feature>
<feature type="compositionally biased region" description="Low complexity" evidence="1">
    <location>
        <begin position="89"/>
        <end position="101"/>
    </location>
</feature>
<dbReference type="OrthoDB" id="5569703at2759"/>
<keyword evidence="3" id="KW-1185">Reference proteome</keyword>
<gene>
    <name evidence="2" type="ORF">H4R20_000007</name>
</gene>
<dbReference type="AlphaFoldDB" id="A0A9W8LX94"/>
<organism evidence="2 3">
    <name type="scientific">Coemansia guatemalensis</name>
    <dbReference type="NCBI Taxonomy" id="2761395"/>
    <lineage>
        <taxon>Eukaryota</taxon>
        <taxon>Fungi</taxon>
        <taxon>Fungi incertae sedis</taxon>
        <taxon>Zoopagomycota</taxon>
        <taxon>Kickxellomycotina</taxon>
        <taxon>Kickxellomycetes</taxon>
        <taxon>Kickxellales</taxon>
        <taxon>Kickxellaceae</taxon>
        <taxon>Coemansia</taxon>
    </lineage>
</organism>
<protein>
    <submittedName>
        <fullName evidence="2">Uncharacterized protein</fullName>
    </submittedName>
</protein>
<name>A0A9W8LX94_9FUNG</name>
<proteinExistence type="predicted"/>
<dbReference type="Proteomes" id="UP001140094">
    <property type="component" value="Unassembled WGS sequence"/>
</dbReference>
<comment type="caution">
    <text evidence="2">The sequence shown here is derived from an EMBL/GenBank/DDBJ whole genome shotgun (WGS) entry which is preliminary data.</text>
</comment>
<dbReference type="EMBL" id="JANBUO010000001">
    <property type="protein sequence ID" value="KAJ2809506.1"/>
    <property type="molecule type" value="Genomic_DNA"/>
</dbReference>
<evidence type="ECO:0000313" key="2">
    <source>
        <dbReference type="EMBL" id="KAJ2809506.1"/>
    </source>
</evidence>
<feature type="compositionally biased region" description="Low complexity" evidence="1">
    <location>
        <begin position="175"/>
        <end position="191"/>
    </location>
</feature>
<sequence length="405" mass="41987">MANQPPPASNSLVAGAQCSFVSPFDEYMCPGPSGQHDYYLRCLSGSFVHFACPPGTVCIKSEGQNMYCGMRGQSYPEIPVDNSVPPNQASGSASAAPLSSPEIDIGGGTTSELSLSVDIGASTSDNSLIVDIGASAIQASDITEPSASTDSEESTHGLFDNIPPLFPETSSGLDESASNSESAEISASSTSDLFDDTWPSSTVGSEPSIDMSTDMETSIDSSSEAEVPQPATTKPGSGLTGPMISSGLQMLLQNGGQLPFTLPDINLPEIDLATVHLPDMTFDGIAITALQLPSITLPPMDPASLTKFDYIESLMNKAGISFDDLAKMPLPDLSHLDLEGLGHIDVASIMSIANVNRISLPDGVSAQELAEPLSPVTTTALQTTTLDADGIDALLGLSVVTYSTK</sequence>
<feature type="region of interest" description="Disordered" evidence="1">
    <location>
        <begin position="81"/>
        <end position="109"/>
    </location>
</feature>
<evidence type="ECO:0000313" key="3">
    <source>
        <dbReference type="Proteomes" id="UP001140094"/>
    </source>
</evidence>
<evidence type="ECO:0000256" key="1">
    <source>
        <dbReference type="SAM" id="MobiDB-lite"/>
    </source>
</evidence>
<feature type="region of interest" description="Disordered" evidence="1">
    <location>
        <begin position="141"/>
        <end position="239"/>
    </location>
</feature>